<evidence type="ECO:0000313" key="2">
    <source>
        <dbReference type="EMBL" id="VFV47414.1"/>
    </source>
</evidence>
<proteinExistence type="predicted"/>
<gene>
    <name evidence="2" type="ORF">LYPA_23C006186</name>
</gene>
<sequence>MEEKKKKKQEEKKKKEGAQKKAADQKTKVPEPPKTCSSQPQPAGTAASVCTSALPSGGNGKRASASSQQPAAPRYLPREVPPRFRQQEQKQLLKRGQPLPAGALASVSPTQGAGPAGVSPPPLPGAGAQQHPSKLQAGKILRGRHSFHLTTVRHFSLAARSSERRSLVPVRGVRVTA</sequence>
<dbReference type="PANTHER" id="PTHR13020:SF9">
    <property type="entry name" value="TRINUCLEOTIDE REPEAT-CONTAINING GENE 6C PROTEIN"/>
    <property type="match status" value="1"/>
</dbReference>
<feature type="compositionally biased region" description="Polar residues" evidence="1">
    <location>
        <begin position="35"/>
        <end position="54"/>
    </location>
</feature>
<evidence type="ECO:0000313" key="3">
    <source>
        <dbReference type="Proteomes" id="UP000386466"/>
    </source>
</evidence>
<feature type="compositionally biased region" description="Low complexity" evidence="1">
    <location>
        <begin position="63"/>
        <end position="73"/>
    </location>
</feature>
<dbReference type="InterPro" id="IPR052068">
    <property type="entry name" value="GW182_domain"/>
</dbReference>
<dbReference type="Proteomes" id="UP000386466">
    <property type="component" value="Unassembled WGS sequence"/>
</dbReference>
<dbReference type="AlphaFoldDB" id="A0A485PSN5"/>
<dbReference type="PANTHER" id="PTHR13020">
    <property type="entry name" value="TRINUCLEOTIDE REPEAT-CONTAINING GENE 6"/>
    <property type="match status" value="1"/>
</dbReference>
<reference evidence="2 3" key="1">
    <citation type="submission" date="2019-01" db="EMBL/GenBank/DDBJ databases">
        <authorList>
            <person name="Alioto T."/>
            <person name="Alioto T."/>
        </authorList>
    </citation>
    <scope>NUCLEOTIDE SEQUENCE [LARGE SCALE GENOMIC DNA]</scope>
</reference>
<dbReference type="GO" id="GO:0005654">
    <property type="term" value="C:nucleoplasm"/>
    <property type="evidence" value="ECO:0007669"/>
    <property type="project" value="TreeGrafter"/>
</dbReference>
<protein>
    <submittedName>
        <fullName evidence="2">Trinucleotide repeat-containing gene 6c protein</fullName>
    </submittedName>
</protein>
<keyword evidence="3" id="KW-1185">Reference proteome</keyword>
<dbReference type="EMBL" id="CAAGRJ010040546">
    <property type="protein sequence ID" value="VFV47414.1"/>
    <property type="molecule type" value="Genomic_DNA"/>
</dbReference>
<feature type="compositionally biased region" description="Basic and acidic residues" evidence="1">
    <location>
        <begin position="76"/>
        <end position="88"/>
    </location>
</feature>
<accession>A0A485PSN5</accession>
<name>A0A485PSN5_LYNPA</name>
<dbReference type="GO" id="GO:0035195">
    <property type="term" value="P:miRNA-mediated post-transcriptional gene silencing"/>
    <property type="evidence" value="ECO:0007669"/>
    <property type="project" value="TreeGrafter"/>
</dbReference>
<evidence type="ECO:0000256" key="1">
    <source>
        <dbReference type="SAM" id="MobiDB-lite"/>
    </source>
</evidence>
<organism evidence="2 3">
    <name type="scientific">Lynx pardinus</name>
    <name type="common">Iberian lynx</name>
    <name type="synonym">Felis pardina</name>
    <dbReference type="NCBI Taxonomy" id="191816"/>
    <lineage>
        <taxon>Eukaryota</taxon>
        <taxon>Metazoa</taxon>
        <taxon>Chordata</taxon>
        <taxon>Craniata</taxon>
        <taxon>Vertebrata</taxon>
        <taxon>Euteleostomi</taxon>
        <taxon>Mammalia</taxon>
        <taxon>Eutheria</taxon>
        <taxon>Laurasiatheria</taxon>
        <taxon>Carnivora</taxon>
        <taxon>Feliformia</taxon>
        <taxon>Felidae</taxon>
        <taxon>Felinae</taxon>
        <taxon>Lynx</taxon>
    </lineage>
</organism>
<feature type="region of interest" description="Disordered" evidence="1">
    <location>
        <begin position="1"/>
        <end position="138"/>
    </location>
</feature>
<feature type="compositionally biased region" description="Basic and acidic residues" evidence="1">
    <location>
        <begin position="1"/>
        <end position="31"/>
    </location>
</feature>
<dbReference type="GO" id="GO:0000932">
    <property type="term" value="C:P-body"/>
    <property type="evidence" value="ECO:0007669"/>
    <property type="project" value="TreeGrafter"/>
</dbReference>
<dbReference type="GO" id="GO:0060213">
    <property type="term" value="P:positive regulation of nuclear-transcribed mRNA poly(A) tail shortening"/>
    <property type="evidence" value="ECO:0007669"/>
    <property type="project" value="TreeGrafter"/>
</dbReference>